<dbReference type="AlphaFoldDB" id="A0A142JUA9"/>
<dbReference type="OrthoDB" id="5297205at2"/>
<dbReference type="PANTHER" id="PTHR43881">
    <property type="entry name" value="GAMMA-GLUTAMYLTRANSPEPTIDASE (AFU_ORTHOLOGUE AFUA_4G13580)"/>
    <property type="match status" value="1"/>
</dbReference>
<dbReference type="EMBL" id="CP014845">
    <property type="protein sequence ID" value="AMR81671.1"/>
    <property type="molecule type" value="Genomic_DNA"/>
</dbReference>
<proteinExistence type="predicted"/>
<dbReference type="SUPFAM" id="SSF56235">
    <property type="entry name" value="N-terminal nucleophile aminohydrolases (Ntn hydrolases)"/>
    <property type="match status" value="1"/>
</dbReference>
<dbReference type="Pfam" id="PF01019">
    <property type="entry name" value="G_glu_transpept"/>
    <property type="match status" value="1"/>
</dbReference>
<reference evidence="1 2" key="1">
    <citation type="submission" date="2016-03" db="EMBL/GenBank/DDBJ databases">
        <title>Complete genome sequence of a novel chlorpyrifos degrading bacterium, Cupriavidus nantongensis sp. X1.</title>
        <authorList>
            <person name="Fang L."/>
        </authorList>
    </citation>
    <scope>NUCLEOTIDE SEQUENCE [LARGE SCALE GENOMIC DNA]</scope>
    <source>
        <strain evidence="1 2">X1</strain>
    </source>
</reference>
<dbReference type="Gene3D" id="3.60.20.40">
    <property type="match status" value="1"/>
</dbReference>
<dbReference type="KEGG" id="cnan:A2G96_28295"/>
<keyword evidence="1" id="KW-0808">Transferase</keyword>
<dbReference type="InterPro" id="IPR043137">
    <property type="entry name" value="GGT_ssub_C"/>
</dbReference>
<dbReference type="InterPro" id="IPR029055">
    <property type="entry name" value="Ntn_hydrolases_N"/>
</dbReference>
<dbReference type="GO" id="GO:0016740">
    <property type="term" value="F:transferase activity"/>
    <property type="evidence" value="ECO:0007669"/>
    <property type="project" value="UniProtKB-KW"/>
</dbReference>
<evidence type="ECO:0000313" key="2">
    <source>
        <dbReference type="Proteomes" id="UP000075238"/>
    </source>
</evidence>
<dbReference type="Proteomes" id="UP000075238">
    <property type="component" value="Chromosome 2"/>
</dbReference>
<keyword evidence="2" id="KW-1185">Reference proteome</keyword>
<name>A0A142JUA9_9BURK</name>
<dbReference type="RefSeq" id="WP_062803464.1">
    <property type="nucleotide sequence ID" value="NZ_CP014845.1"/>
</dbReference>
<accession>A0A142JUA9</accession>
<organism evidence="1 2">
    <name type="scientific">Cupriavidus nantongensis</name>
    <dbReference type="NCBI Taxonomy" id="1796606"/>
    <lineage>
        <taxon>Bacteria</taxon>
        <taxon>Pseudomonadati</taxon>
        <taxon>Pseudomonadota</taxon>
        <taxon>Betaproteobacteria</taxon>
        <taxon>Burkholderiales</taxon>
        <taxon>Burkholderiaceae</taxon>
        <taxon>Cupriavidus</taxon>
    </lineage>
</organism>
<evidence type="ECO:0000313" key="1">
    <source>
        <dbReference type="EMBL" id="AMR81671.1"/>
    </source>
</evidence>
<dbReference type="STRING" id="1796606.A2G96_28295"/>
<dbReference type="PANTHER" id="PTHR43881:SF1">
    <property type="entry name" value="GAMMA-GLUTAMYLTRANSPEPTIDASE (AFU_ORTHOLOGUE AFUA_4G13580)"/>
    <property type="match status" value="1"/>
</dbReference>
<dbReference type="Gene3D" id="1.10.246.130">
    <property type="match status" value="1"/>
</dbReference>
<sequence length="609" mass="65994">MFTTRPEIVGTFGVAASTHWLATQTAMGVLERGGNAFDAAVAAGFVLQVVEPHLNGPGGEVPILYWSERERAMRSVCGQGPAPALADPATLRAMGLDLVPGIGLIPAAVPGAFGAWLTMLREHGSWTLAEVLAPAIGYARDGFPLVPRIARAILAVQALFRDEWHSSARTWLPDGKVPRPGSLHTLPVLAATYTRIVEEAQRRSETRTGQIDAALDCWYRGFVAQEIDAYCRSTPVRDTTGDKHAGLLRREDMASWTPEIEAPATLDFGRYTVAKCGIWSQGPVFLQQLGMLRHAGLEQHAADSPEFVHRIAEAAKLAMADRLAWYGDPRFAASPLAGLLDDGYLATRAQRIGAQAALTLEPGTVNGIAPRLPDLAAATRTLERADVRFGVGEPTFAELPPVAEWAEQEIFVGDTCHIDVIDRHGNMVAATPSGGWLSSSPTIPALGFALNTRLQMTWLEPGLPNTLAPGKRPCTTLSPSLALRDGEPYMVFGTPGGDQQDQWSLAFFLRHAVHGMNLQEAIDAPAWHVDHFPASFWPRQTVLNRISIESRFPDSTLAALRERGHDVRVGEPWSEGRMSACTRQFDARGRLVLRAGANPRGMQGYAAGR</sequence>
<dbReference type="InterPro" id="IPR043138">
    <property type="entry name" value="GGT_lsub"/>
</dbReference>
<protein>
    <submittedName>
        <fullName evidence="1">Gamma-glutamyltransferase</fullName>
    </submittedName>
</protein>
<gene>
    <name evidence="1" type="ORF">A2G96_28295</name>
</gene>
<dbReference type="InterPro" id="IPR052896">
    <property type="entry name" value="GGT-like_enzyme"/>
</dbReference>
<dbReference type="PRINTS" id="PR01210">
    <property type="entry name" value="GGTRANSPTASE"/>
</dbReference>